<protein>
    <recommendedName>
        <fullName evidence="4">Ig-like domain-containing protein</fullName>
    </recommendedName>
</protein>
<evidence type="ECO:0000256" key="2">
    <source>
        <dbReference type="ARBA" id="ARBA00022859"/>
    </source>
</evidence>
<reference evidence="5 6" key="1">
    <citation type="submission" date="2020-02" db="EMBL/GenBank/DDBJ databases">
        <title>A chromosome-scale genome assembly of the black bullhead catfish (Ameiurus melas).</title>
        <authorList>
            <person name="Wen M."/>
            <person name="Zham M."/>
            <person name="Cabau C."/>
            <person name="Klopp C."/>
            <person name="Donnadieu C."/>
            <person name="Roques C."/>
            <person name="Bouchez O."/>
            <person name="Lampietro C."/>
            <person name="Jouanno E."/>
            <person name="Herpin A."/>
            <person name="Louis A."/>
            <person name="Berthelot C."/>
            <person name="Parey E."/>
            <person name="Roest-Crollius H."/>
            <person name="Braasch I."/>
            <person name="Postlethwait J."/>
            <person name="Robinson-Rechavi M."/>
            <person name="Echchiki A."/>
            <person name="Begum T."/>
            <person name="Montfort J."/>
            <person name="Schartl M."/>
            <person name="Bobe J."/>
            <person name="Guiguen Y."/>
        </authorList>
    </citation>
    <scope>NUCLEOTIDE SEQUENCE [LARGE SCALE GENOMIC DNA]</scope>
    <source>
        <strain evidence="5">M_S1</strain>
        <tissue evidence="5">Blood</tissue>
    </source>
</reference>
<dbReference type="EMBL" id="JAAGNN010000010">
    <property type="protein sequence ID" value="KAF4084284.1"/>
    <property type="molecule type" value="Genomic_DNA"/>
</dbReference>
<keyword evidence="2" id="KW-0391">Immunity</keyword>
<dbReference type="AlphaFoldDB" id="A0A7J6AN68"/>
<dbReference type="InterPro" id="IPR007110">
    <property type="entry name" value="Ig-like_dom"/>
</dbReference>
<organism evidence="5 6">
    <name type="scientific">Ameiurus melas</name>
    <name type="common">Black bullhead</name>
    <name type="synonym">Silurus melas</name>
    <dbReference type="NCBI Taxonomy" id="219545"/>
    <lineage>
        <taxon>Eukaryota</taxon>
        <taxon>Metazoa</taxon>
        <taxon>Chordata</taxon>
        <taxon>Craniata</taxon>
        <taxon>Vertebrata</taxon>
        <taxon>Euteleostomi</taxon>
        <taxon>Actinopterygii</taxon>
        <taxon>Neopterygii</taxon>
        <taxon>Teleostei</taxon>
        <taxon>Ostariophysi</taxon>
        <taxon>Siluriformes</taxon>
        <taxon>Ictaluridae</taxon>
        <taxon>Ameiurus</taxon>
    </lineage>
</organism>
<evidence type="ECO:0000259" key="4">
    <source>
        <dbReference type="PROSITE" id="PS50835"/>
    </source>
</evidence>
<sequence>MMYGICGLCVFFVLFLGKANCVKVEQTPLLQATETSDVTIHCRHDDSTLLVMLWYKQNSRTVMSLIGYTTGTTSDPNYEDGYENLFNLGRKSTTEGSLTISNLRQSDSAVYYCA</sequence>
<dbReference type="SMART" id="SM00406">
    <property type="entry name" value="IGv"/>
    <property type="match status" value="1"/>
</dbReference>
<keyword evidence="6" id="KW-1185">Reference proteome</keyword>
<dbReference type="InterPro" id="IPR013783">
    <property type="entry name" value="Ig-like_fold"/>
</dbReference>
<feature type="domain" description="Ig-like" evidence="4">
    <location>
        <begin position="32"/>
        <end position="114"/>
    </location>
</feature>
<evidence type="ECO:0000313" key="5">
    <source>
        <dbReference type="EMBL" id="KAF4084284.1"/>
    </source>
</evidence>
<dbReference type="Pfam" id="PF07686">
    <property type="entry name" value="V-set"/>
    <property type="match status" value="1"/>
</dbReference>
<evidence type="ECO:0000313" key="6">
    <source>
        <dbReference type="Proteomes" id="UP000593565"/>
    </source>
</evidence>
<dbReference type="SUPFAM" id="SSF48726">
    <property type="entry name" value="Immunoglobulin"/>
    <property type="match status" value="1"/>
</dbReference>
<dbReference type="GO" id="GO:0005886">
    <property type="term" value="C:plasma membrane"/>
    <property type="evidence" value="ECO:0007669"/>
    <property type="project" value="TreeGrafter"/>
</dbReference>
<dbReference type="InterPro" id="IPR036179">
    <property type="entry name" value="Ig-like_dom_sf"/>
</dbReference>
<comment type="caution">
    <text evidence="5">The sequence shown here is derived from an EMBL/GenBank/DDBJ whole genome shotgun (WGS) entry which is preliminary data.</text>
</comment>
<dbReference type="Proteomes" id="UP000593565">
    <property type="component" value="Unassembled WGS sequence"/>
</dbReference>
<dbReference type="PANTHER" id="PTHR23268">
    <property type="entry name" value="T-CELL RECEPTOR BETA CHAIN"/>
    <property type="match status" value="1"/>
</dbReference>
<dbReference type="InterPro" id="IPR050413">
    <property type="entry name" value="TCR_beta_variable"/>
</dbReference>
<dbReference type="PANTHER" id="PTHR23268:SF102">
    <property type="entry name" value="IMMUNOGLOBULIN V-SET DOMAIN-CONTAINING PROTEIN"/>
    <property type="match status" value="1"/>
</dbReference>
<accession>A0A7J6AN68</accession>
<feature type="chain" id="PRO_5029592506" description="Ig-like domain-containing protein" evidence="3">
    <location>
        <begin position="22"/>
        <end position="114"/>
    </location>
</feature>
<feature type="non-terminal residue" evidence="5">
    <location>
        <position position="1"/>
    </location>
</feature>
<dbReference type="GO" id="GO:0002376">
    <property type="term" value="P:immune system process"/>
    <property type="evidence" value="ECO:0007669"/>
    <property type="project" value="UniProtKB-KW"/>
</dbReference>
<proteinExistence type="predicted"/>
<dbReference type="InterPro" id="IPR013106">
    <property type="entry name" value="Ig_V-set"/>
</dbReference>
<feature type="signal peptide" evidence="3">
    <location>
        <begin position="1"/>
        <end position="21"/>
    </location>
</feature>
<evidence type="ECO:0000256" key="1">
    <source>
        <dbReference type="ARBA" id="ARBA00022729"/>
    </source>
</evidence>
<dbReference type="GO" id="GO:0007166">
    <property type="term" value="P:cell surface receptor signaling pathway"/>
    <property type="evidence" value="ECO:0007669"/>
    <property type="project" value="TreeGrafter"/>
</dbReference>
<gene>
    <name evidence="5" type="ORF">AMELA_G00127040</name>
</gene>
<keyword evidence="1 3" id="KW-0732">Signal</keyword>
<name>A0A7J6AN68_AMEME</name>
<dbReference type="Gene3D" id="2.60.40.10">
    <property type="entry name" value="Immunoglobulins"/>
    <property type="match status" value="1"/>
</dbReference>
<dbReference type="PROSITE" id="PS50835">
    <property type="entry name" value="IG_LIKE"/>
    <property type="match status" value="1"/>
</dbReference>
<evidence type="ECO:0000256" key="3">
    <source>
        <dbReference type="SAM" id="SignalP"/>
    </source>
</evidence>